<dbReference type="InterPro" id="IPR021919">
    <property type="entry name" value="CCB1"/>
</dbReference>
<evidence type="ECO:0000256" key="1">
    <source>
        <dbReference type="SAM" id="Phobius"/>
    </source>
</evidence>
<comment type="caution">
    <text evidence="2">The sequence shown here is derived from an EMBL/GenBank/DDBJ whole genome shotgun (WGS) entry which is preliminary data.</text>
</comment>
<protein>
    <recommendedName>
        <fullName evidence="4">Cofactor assembly of complex C subunit B</fullName>
    </recommendedName>
</protein>
<feature type="transmembrane region" description="Helical" evidence="1">
    <location>
        <begin position="116"/>
        <end position="135"/>
    </location>
</feature>
<sequence length="213" mass="23517">MAGALWLLSEAAALADQGADFAQGGFAKESYYVTLGLFLLSLPGLWSQVKRAPKAKQARKVFEVDGPARKGAVALDDRARQLFTYFKKYNYEVKETGEVIKFVGNYKASRGQAAALVFYVFCGLASTALVLSIAVPFGGSKWYLLTALSPLAGVYYWQRGTRQEEIQVKMVTSDDETVTDITVLGADEELERLRRELDLREKGKVLVKGLLES</sequence>
<organism evidence="2 3">
    <name type="scientific">Elliptochloris bilobata</name>
    <dbReference type="NCBI Taxonomy" id="381761"/>
    <lineage>
        <taxon>Eukaryota</taxon>
        <taxon>Viridiplantae</taxon>
        <taxon>Chlorophyta</taxon>
        <taxon>core chlorophytes</taxon>
        <taxon>Trebouxiophyceae</taxon>
        <taxon>Trebouxiophyceae incertae sedis</taxon>
        <taxon>Elliptochloris clade</taxon>
        <taxon>Elliptochloris</taxon>
    </lineage>
</organism>
<keyword evidence="1" id="KW-1133">Transmembrane helix</keyword>
<dbReference type="Pfam" id="PF12046">
    <property type="entry name" value="CCB1"/>
    <property type="match status" value="1"/>
</dbReference>
<dbReference type="Proteomes" id="UP001445335">
    <property type="component" value="Unassembled WGS sequence"/>
</dbReference>
<name>A0AAW1R0Q8_9CHLO</name>
<keyword evidence="1" id="KW-0812">Transmembrane</keyword>
<reference evidence="2 3" key="1">
    <citation type="journal article" date="2024" name="Nat. Commun.">
        <title>Phylogenomics reveals the evolutionary origins of lichenization in chlorophyte algae.</title>
        <authorList>
            <person name="Puginier C."/>
            <person name="Libourel C."/>
            <person name="Otte J."/>
            <person name="Skaloud P."/>
            <person name="Haon M."/>
            <person name="Grisel S."/>
            <person name="Petersen M."/>
            <person name="Berrin J.G."/>
            <person name="Delaux P.M."/>
            <person name="Dal Grande F."/>
            <person name="Keller J."/>
        </authorList>
    </citation>
    <scope>NUCLEOTIDE SEQUENCE [LARGE SCALE GENOMIC DNA]</scope>
    <source>
        <strain evidence="2 3">SAG 245.80</strain>
    </source>
</reference>
<evidence type="ECO:0000313" key="3">
    <source>
        <dbReference type="Proteomes" id="UP001445335"/>
    </source>
</evidence>
<keyword evidence="1" id="KW-0472">Membrane</keyword>
<evidence type="ECO:0000313" key="2">
    <source>
        <dbReference type="EMBL" id="KAK9827296.1"/>
    </source>
</evidence>
<gene>
    <name evidence="2" type="ORF">WJX81_001916</name>
</gene>
<dbReference type="EMBL" id="JALJOU010000059">
    <property type="protein sequence ID" value="KAK9827296.1"/>
    <property type="molecule type" value="Genomic_DNA"/>
</dbReference>
<dbReference type="PANTHER" id="PTHR35302:SF1">
    <property type="entry name" value="PROTEIN COFACTOR ASSEMBLY OF COMPLEX C SUBUNIT B CCB1, CHLOROPLASTIC"/>
    <property type="match status" value="1"/>
</dbReference>
<accession>A0AAW1R0Q8</accession>
<proteinExistence type="predicted"/>
<keyword evidence="3" id="KW-1185">Reference proteome</keyword>
<dbReference type="AlphaFoldDB" id="A0AAW1R0Q8"/>
<dbReference type="PANTHER" id="PTHR35302">
    <property type="match status" value="1"/>
</dbReference>
<feature type="transmembrane region" description="Helical" evidence="1">
    <location>
        <begin position="31"/>
        <end position="49"/>
    </location>
</feature>
<evidence type="ECO:0008006" key="4">
    <source>
        <dbReference type="Google" id="ProtNLM"/>
    </source>
</evidence>